<feature type="region of interest" description="Disordered" evidence="1">
    <location>
        <begin position="20"/>
        <end position="82"/>
    </location>
</feature>
<evidence type="ECO:0000313" key="3">
    <source>
        <dbReference type="Proteomes" id="UP001217838"/>
    </source>
</evidence>
<name>A0ABT5AWD9_9BACT</name>
<comment type="caution">
    <text evidence="2">The sequence shown here is derived from an EMBL/GenBank/DDBJ whole genome shotgun (WGS) entry which is preliminary data.</text>
</comment>
<dbReference type="Proteomes" id="UP001217838">
    <property type="component" value="Unassembled WGS sequence"/>
</dbReference>
<accession>A0ABT5AWD9</accession>
<proteinExistence type="predicted"/>
<dbReference type="PROSITE" id="PS51257">
    <property type="entry name" value="PROKAR_LIPOPROTEIN"/>
    <property type="match status" value="1"/>
</dbReference>
<gene>
    <name evidence="2" type="ORF">POL58_00365</name>
</gene>
<dbReference type="RefSeq" id="WP_271993586.1">
    <property type="nucleotide sequence ID" value="NZ_JAQNDN010000001.1"/>
</dbReference>
<evidence type="ECO:0000313" key="2">
    <source>
        <dbReference type="EMBL" id="MDC0666162.1"/>
    </source>
</evidence>
<reference evidence="2 3" key="1">
    <citation type="submission" date="2022-11" db="EMBL/GenBank/DDBJ databases">
        <title>Minimal conservation of predation-associated metabolite biosynthetic gene clusters underscores biosynthetic potential of Myxococcota including descriptions for ten novel species: Archangium lansinium sp. nov., Myxococcus landrumus sp. nov., Nannocystis bai.</title>
        <authorList>
            <person name="Ahearne A."/>
            <person name="Stevens C."/>
            <person name="Dowd S."/>
        </authorList>
    </citation>
    <scope>NUCLEOTIDE SEQUENCE [LARGE SCALE GENOMIC DNA]</scope>
    <source>
        <strain evidence="2 3">NCELM</strain>
    </source>
</reference>
<protein>
    <submittedName>
        <fullName evidence="2">Uncharacterized protein</fullName>
    </submittedName>
</protein>
<sequence>MIRARLRSLLPVLAVCACQSNDGSTSEGGTDSNGPTGTASETAGEPTAGTVDPPPTGGTGDTDDTDDTGEPPTGPYARCGAGIVDSASGEIDAARYKEVAGDWSKEAVSCRLGPTWAELHGDAGNDAPEVWGPAGQTCGGGYLTDGIPVQAGVCPEGGGCYGSVAGQALYVPTAGPGAANPGVDRIQTHAWEQGAISSHPKLLSSPEPFVTRPEYDAAALGQPIAIARSERNWTNDGVAIFANGAVGTGGTATSGSIGAYYQFPPHLEPSAITITSNNEFVLVTLWNTEEIRGELAVLSVRAPTPNAHSWWYHGLFNAGGVRELKFLGTIPLPFATPTSIAAVTTHGWTNPNDAGGKSMHSLSFTGPHKDTMVDTCYTSTEQMVDPANSQPISAFAAGGGLQHLIARKGYAVVASQWEDKVAFVDLAPLLDYFHSMYFGSEASCGETLSQFVWDKAQPGDQVLPQAPADVWPYTFDVAPESARPTVAAVFDVTAPRAVRVGVDKAQAIYGPTNGVDVWKAYAAGDDGVLHVFTPGRLMASWFEVGKGEQATGEPALVATGQICQHPTTMVMHRSLEADHPTFLDVVPEKVDDKTQEVRGSNDGVIVVCRGARALQHVVAWKDKVEVYEEIRDSRMNDPVAVWYSDRADVRTVAEFAGQKLLSYRFGRVKIEDWQEGGCGPQGAEYGPGEDGMGDHEFAGELALPGFPFHVSVANVN</sequence>
<feature type="compositionally biased region" description="Polar residues" evidence="1">
    <location>
        <begin position="20"/>
        <end position="41"/>
    </location>
</feature>
<organism evidence="2 3">
    <name type="scientific">Nannocystis radixulma</name>
    <dbReference type="NCBI Taxonomy" id="2995305"/>
    <lineage>
        <taxon>Bacteria</taxon>
        <taxon>Pseudomonadati</taxon>
        <taxon>Myxococcota</taxon>
        <taxon>Polyangia</taxon>
        <taxon>Nannocystales</taxon>
        <taxon>Nannocystaceae</taxon>
        <taxon>Nannocystis</taxon>
    </lineage>
</organism>
<dbReference type="EMBL" id="JAQNDN010000001">
    <property type="protein sequence ID" value="MDC0666162.1"/>
    <property type="molecule type" value="Genomic_DNA"/>
</dbReference>
<keyword evidence="3" id="KW-1185">Reference proteome</keyword>
<evidence type="ECO:0000256" key="1">
    <source>
        <dbReference type="SAM" id="MobiDB-lite"/>
    </source>
</evidence>